<dbReference type="OrthoDB" id="214626at2"/>
<dbReference type="HOGENOM" id="CLU_2059198_0_0_0"/>
<proteinExistence type="predicted"/>
<dbReference type="AlphaFoldDB" id="D5SQZ5"/>
<accession>D5SQZ5</accession>
<evidence type="ECO:0000313" key="2">
    <source>
        <dbReference type="Proteomes" id="UP000002220"/>
    </source>
</evidence>
<dbReference type="RefSeq" id="WP_013108894.1">
    <property type="nucleotide sequence ID" value="NC_014148.1"/>
</dbReference>
<organism evidence="1 2">
    <name type="scientific">Planctopirus limnophila (strain ATCC 43296 / DSM 3776 / IFAM 1008 / Mu 290)</name>
    <name type="common">Planctomyces limnophilus</name>
    <dbReference type="NCBI Taxonomy" id="521674"/>
    <lineage>
        <taxon>Bacteria</taxon>
        <taxon>Pseudomonadati</taxon>
        <taxon>Planctomycetota</taxon>
        <taxon>Planctomycetia</taxon>
        <taxon>Planctomycetales</taxon>
        <taxon>Planctomycetaceae</taxon>
        <taxon>Planctopirus</taxon>
    </lineage>
</organism>
<sequence precursor="true">MLRGLILILFGGTLGASTMWGAFNFHLVWTEDRLLIVQRSAPSLKDTVADVRAWGRSEWLKHPHLTRSMMGAGHKKVIEKSLRNEAGDFVDHAFSNVSQGMTGKPVNSSANMLSATPGL</sequence>
<evidence type="ECO:0000313" key="1">
    <source>
        <dbReference type="EMBL" id="ADG66463.1"/>
    </source>
</evidence>
<name>D5SQZ5_PLAL2</name>
<dbReference type="Proteomes" id="UP000002220">
    <property type="component" value="Chromosome"/>
</dbReference>
<gene>
    <name evidence="1" type="ordered locus">Plim_0616</name>
</gene>
<reference evidence="1 2" key="1">
    <citation type="journal article" date="2010" name="Stand. Genomic Sci.">
        <title>Complete genome sequence of Planctomyces limnophilus type strain (Mu 290).</title>
        <authorList>
            <person name="Labutti K."/>
            <person name="Sikorski J."/>
            <person name="Schneider S."/>
            <person name="Nolan M."/>
            <person name="Lucas S."/>
            <person name="Glavina Del Rio T."/>
            <person name="Tice H."/>
            <person name="Cheng J.F."/>
            <person name="Goodwin L."/>
            <person name="Pitluck S."/>
            <person name="Liolios K."/>
            <person name="Ivanova N."/>
            <person name="Mavromatis K."/>
            <person name="Mikhailova N."/>
            <person name="Pati A."/>
            <person name="Chen A."/>
            <person name="Palaniappan K."/>
            <person name="Land M."/>
            <person name="Hauser L."/>
            <person name="Chang Y.J."/>
            <person name="Jeffries C.D."/>
            <person name="Tindall B.J."/>
            <person name="Rohde M."/>
            <person name="Goker M."/>
            <person name="Woyke T."/>
            <person name="Bristow J."/>
            <person name="Eisen J.A."/>
            <person name="Markowitz V."/>
            <person name="Hugenholtz P."/>
            <person name="Kyrpides N.C."/>
            <person name="Klenk H.P."/>
            <person name="Lapidus A."/>
        </authorList>
    </citation>
    <scope>NUCLEOTIDE SEQUENCE [LARGE SCALE GENOMIC DNA]</scope>
    <source>
        <strain evidence="2">ATCC 43296 / DSM 3776 / IFAM 1008 / 290</strain>
    </source>
</reference>
<keyword evidence="2" id="KW-1185">Reference proteome</keyword>
<protein>
    <submittedName>
        <fullName evidence="1">Uncharacterized protein</fullName>
    </submittedName>
</protein>
<dbReference type="KEGG" id="plm:Plim_0616"/>
<dbReference type="EMBL" id="CP001744">
    <property type="protein sequence ID" value="ADG66463.1"/>
    <property type="molecule type" value="Genomic_DNA"/>
</dbReference>
<dbReference type="STRING" id="521674.Plim_0616"/>